<comment type="caution">
    <text evidence="2">The sequence shown here is derived from an EMBL/GenBank/DDBJ whole genome shotgun (WGS) entry which is preliminary data.</text>
</comment>
<sequence length="73" mass="7971">MEGDGCSDDSSSCSSNRSSRSSHDADNNLCVQIQNVQNKINRLHAGMTPASASKENRPNYAKILSDIMDPERD</sequence>
<dbReference type="Proteomes" id="UP000807504">
    <property type="component" value="Unassembled WGS sequence"/>
</dbReference>
<organism evidence="2 3">
    <name type="scientific">Argiope bruennichi</name>
    <name type="common">Wasp spider</name>
    <name type="synonym">Aranea bruennichi</name>
    <dbReference type="NCBI Taxonomy" id="94029"/>
    <lineage>
        <taxon>Eukaryota</taxon>
        <taxon>Metazoa</taxon>
        <taxon>Ecdysozoa</taxon>
        <taxon>Arthropoda</taxon>
        <taxon>Chelicerata</taxon>
        <taxon>Arachnida</taxon>
        <taxon>Araneae</taxon>
        <taxon>Araneomorphae</taxon>
        <taxon>Entelegynae</taxon>
        <taxon>Araneoidea</taxon>
        <taxon>Araneidae</taxon>
        <taxon>Argiope</taxon>
    </lineage>
</organism>
<feature type="region of interest" description="Disordered" evidence="1">
    <location>
        <begin position="49"/>
        <end position="73"/>
    </location>
</feature>
<accession>A0A8T0F1N8</accession>
<dbReference type="EMBL" id="JABXBU010000065">
    <property type="protein sequence ID" value="KAF8784228.1"/>
    <property type="molecule type" value="Genomic_DNA"/>
</dbReference>
<name>A0A8T0F1N8_ARGBR</name>
<evidence type="ECO:0000256" key="1">
    <source>
        <dbReference type="SAM" id="MobiDB-lite"/>
    </source>
</evidence>
<feature type="compositionally biased region" description="Low complexity" evidence="1">
    <location>
        <begin position="8"/>
        <end position="19"/>
    </location>
</feature>
<protein>
    <submittedName>
        <fullName evidence="2">Uncharacterized protein</fullName>
    </submittedName>
</protein>
<proteinExistence type="predicted"/>
<feature type="region of interest" description="Disordered" evidence="1">
    <location>
        <begin position="1"/>
        <end position="27"/>
    </location>
</feature>
<reference evidence="2" key="2">
    <citation type="submission" date="2020-06" db="EMBL/GenBank/DDBJ databases">
        <authorList>
            <person name="Sheffer M."/>
        </authorList>
    </citation>
    <scope>NUCLEOTIDE SEQUENCE</scope>
</reference>
<gene>
    <name evidence="2" type="ORF">HNY73_011544</name>
</gene>
<evidence type="ECO:0000313" key="3">
    <source>
        <dbReference type="Proteomes" id="UP000807504"/>
    </source>
</evidence>
<evidence type="ECO:0000313" key="2">
    <source>
        <dbReference type="EMBL" id="KAF8784228.1"/>
    </source>
</evidence>
<reference evidence="2" key="1">
    <citation type="journal article" date="2020" name="bioRxiv">
        <title>Chromosome-level reference genome of the European wasp spider Argiope bruennichi: a resource for studies on range expansion and evolutionary adaptation.</title>
        <authorList>
            <person name="Sheffer M.M."/>
            <person name="Hoppe A."/>
            <person name="Krehenwinkel H."/>
            <person name="Uhl G."/>
            <person name="Kuss A.W."/>
            <person name="Jensen L."/>
            <person name="Jensen C."/>
            <person name="Gillespie R.G."/>
            <person name="Hoff K.J."/>
            <person name="Prost S."/>
        </authorList>
    </citation>
    <scope>NUCLEOTIDE SEQUENCE</scope>
</reference>
<keyword evidence="3" id="KW-1185">Reference proteome</keyword>
<dbReference type="AlphaFoldDB" id="A0A8T0F1N8"/>